<accession>A0A2S6ANW0</accession>
<proteinExistence type="predicted"/>
<evidence type="ECO:0000313" key="2">
    <source>
        <dbReference type="Proteomes" id="UP000239874"/>
    </source>
</evidence>
<evidence type="ECO:0000313" key="1">
    <source>
        <dbReference type="EMBL" id="PPJ36961.1"/>
    </source>
</evidence>
<reference evidence="1 2" key="1">
    <citation type="submission" date="2018-02" db="EMBL/GenBank/DDBJ databases">
        <title>8 Nocardia nova and 1 Nocardia cyriacigeorgica strain used for evolution to TMP-SMX.</title>
        <authorList>
            <person name="Mehta H."/>
            <person name="Weng J."/>
            <person name="Shamoo Y."/>
        </authorList>
    </citation>
    <scope>NUCLEOTIDE SEQUENCE [LARGE SCALE GENOMIC DNA]</scope>
    <source>
        <strain evidence="1 2">MDA3139</strain>
    </source>
</reference>
<name>A0A2S6ANW0_9NOCA</name>
<sequence length="99" mass="10428">MAGQSAGTAVAGGRAGDLLDVRAVGGLVWVVLDGSHRGWALGRVAAPVVAAVSSVGVVPVWRYAAHRWEVTDTAVYTRTGWFNQESRVASITRVRTRPG</sequence>
<dbReference type="Proteomes" id="UP000239874">
    <property type="component" value="Unassembled WGS sequence"/>
</dbReference>
<protein>
    <submittedName>
        <fullName evidence="1">Uncharacterized protein</fullName>
    </submittedName>
</protein>
<gene>
    <name evidence="1" type="ORF">C5E45_17150</name>
</gene>
<organism evidence="1 2">
    <name type="scientific">Nocardia nova</name>
    <dbReference type="NCBI Taxonomy" id="37330"/>
    <lineage>
        <taxon>Bacteria</taxon>
        <taxon>Bacillati</taxon>
        <taxon>Actinomycetota</taxon>
        <taxon>Actinomycetes</taxon>
        <taxon>Mycobacteriales</taxon>
        <taxon>Nocardiaceae</taxon>
        <taxon>Nocardia</taxon>
    </lineage>
</organism>
<dbReference type="EMBL" id="PSZC01000011">
    <property type="protein sequence ID" value="PPJ36961.1"/>
    <property type="molecule type" value="Genomic_DNA"/>
</dbReference>
<dbReference type="AlphaFoldDB" id="A0A2S6ANW0"/>
<comment type="caution">
    <text evidence="1">The sequence shown here is derived from an EMBL/GenBank/DDBJ whole genome shotgun (WGS) entry which is preliminary data.</text>
</comment>